<accession>A0ABM4CX94</accession>
<dbReference type="GeneID" id="136087503"/>
<dbReference type="RefSeq" id="XP_065666465.1">
    <property type="nucleotide sequence ID" value="XM_065810393.1"/>
</dbReference>
<sequence>MEKSKFRFLSPALFTDKSIDRKIKKSYCDVQDICRKRLTKKEKIDNIMDSMSRLFDITNCKCVILYCNESSCLGCERKVHINCKCEKSARIPLIELEFIQSQRNKEGDKAQVVIGSTNYKEVERKRKAIERSSKKEHDLKKFKEKEIINICCLKKTYDEFLENFNDEVKWSNSELECSYNTENSHVLDKSEDFKLKRNYMKIQNTAIAAIRYEVSNTAAAAIASGFLKDLVEAKIVP</sequence>
<gene>
    <name evidence="2 3" type="primary">LOC136087503</name>
</gene>
<keyword evidence="1" id="KW-1185">Reference proteome</keyword>
<dbReference type="Proteomes" id="UP001652625">
    <property type="component" value="Chromosome 11"/>
</dbReference>
<organism evidence="1 3">
    <name type="scientific">Hydra vulgaris</name>
    <name type="common">Hydra</name>
    <name type="synonym">Hydra attenuata</name>
    <dbReference type="NCBI Taxonomy" id="6087"/>
    <lineage>
        <taxon>Eukaryota</taxon>
        <taxon>Metazoa</taxon>
        <taxon>Cnidaria</taxon>
        <taxon>Hydrozoa</taxon>
        <taxon>Hydroidolina</taxon>
        <taxon>Anthoathecata</taxon>
        <taxon>Aplanulata</taxon>
        <taxon>Hydridae</taxon>
        <taxon>Hydra</taxon>
    </lineage>
</organism>
<dbReference type="RefSeq" id="XP_065666464.1">
    <property type="nucleotide sequence ID" value="XM_065810392.1"/>
</dbReference>
<evidence type="ECO:0000313" key="2">
    <source>
        <dbReference type="RefSeq" id="XP_065666464.1"/>
    </source>
</evidence>
<reference evidence="2 3" key="1">
    <citation type="submission" date="2025-05" db="UniProtKB">
        <authorList>
            <consortium name="RefSeq"/>
        </authorList>
    </citation>
    <scope>IDENTIFICATION</scope>
</reference>
<evidence type="ECO:0000313" key="3">
    <source>
        <dbReference type="RefSeq" id="XP_065666465.1"/>
    </source>
</evidence>
<name>A0ABM4CX94_HYDVU</name>
<proteinExistence type="predicted"/>
<evidence type="ECO:0000313" key="1">
    <source>
        <dbReference type="Proteomes" id="UP001652625"/>
    </source>
</evidence>
<protein>
    <submittedName>
        <fullName evidence="2 3">Uncharacterized protein LOC136087503 isoform X1</fullName>
    </submittedName>
</protein>